<keyword evidence="11" id="KW-0539">Nucleus</keyword>
<dbReference type="PANTHER" id="PTHR12755:SF3">
    <property type="entry name" value="POLYNUCLEOTIDE 5'-HYDROXYL-KINASE NOL9"/>
    <property type="match status" value="1"/>
</dbReference>
<feature type="region of interest" description="Disordered" evidence="12">
    <location>
        <begin position="1"/>
        <end position="108"/>
    </location>
</feature>
<keyword evidence="8" id="KW-0547">Nucleotide-binding</keyword>
<evidence type="ECO:0000256" key="5">
    <source>
        <dbReference type="ARBA" id="ARBA00019824"/>
    </source>
</evidence>
<evidence type="ECO:0000256" key="3">
    <source>
        <dbReference type="ARBA" id="ARBA00011003"/>
    </source>
</evidence>
<evidence type="ECO:0000256" key="10">
    <source>
        <dbReference type="ARBA" id="ARBA00022840"/>
    </source>
</evidence>
<evidence type="ECO:0000256" key="11">
    <source>
        <dbReference type="ARBA" id="ARBA00023242"/>
    </source>
</evidence>
<sequence>MKRRADGQPVSAISAIAVRKRAQQTTTEAAQSSVSAPSSEPPSKRSKPSPIKELVRQNTTRSKIAVVIESPKKQTQPKSDSSASSQTPSAVDEESEDNDVTSDYGRSDEIEINTAESYDFLLSKGSLTESDIVYKHGDAICIRLKERTTITIVGQYDLWVKRGVISIFGAKLSPTPQLYRVYAPSTHSIPVIKTIAGVNGYAEIEIKSCHNGLPRLRWVSDLYRRIWSAKQAHSRKCLITGPRVSFSILHSSSDDPFKRHLRPLHLDKQWGVAIKELSGRGAGLRAMTCGPKGSGKSTFNKYLLNHLLSPISLQSGNQPPKDGVAYLDLDPGQPEFSPPGQIYLAHIQRPVLGPSFSHPALVSPNSGSIIRAHHIGATSPKDDPDHYVLCVMDLLNRYRILLQSYPGCPLIINYPGWIFGQGLEIATWFIKYLELSDVVYMSVQGPEEVIVPLQAAAFEVGVPVTTLPSQPTEFVTRSSWQLRSMQTLSYFHMVQNQTNGPFWSHLPIQHHRSISVSYSGENQGIFGVMIIGFRHDPDHLHDLLDGSIVSITAVENPDILGRLSDTATIADASANNSNSDPDIPVDDTNSAIASSSDHPLITRTHHSNLPYLFIGNGTCTAPDPASSYSLGLALVRSINTQSQTIQLTTPVSPQFLRAALDLGHRIILVRGNLDNPNWALSEEYFSFKAAQRRHRKLRAESRANSEEAGFAGMYAKRSRRLAERVRRATKDVPWMRVVKQGVEKRREHGAPLWKLKDMIQGGESDGESEQLSS</sequence>
<name>A0AAF0IL78_9EURO</name>
<keyword evidence="6" id="KW-0698">rRNA processing</keyword>
<evidence type="ECO:0000256" key="2">
    <source>
        <dbReference type="ARBA" id="ARBA00004604"/>
    </source>
</evidence>
<feature type="compositionally biased region" description="Low complexity" evidence="12">
    <location>
        <begin position="29"/>
        <end position="38"/>
    </location>
</feature>
<evidence type="ECO:0000256" key="4">
    <source>
        <dbReference type="ARBA" id="ARBA00018706"/>
    </source>
</evidence>
<dbReference type="Proteomes" id="UP001219355">
    <property type="component" value="Chromosome 4"/>
</dbReference>
<comment type="similarity">
    <text evidence="3">Belongs to the Clp1 family. NOL9/GRC3 subfamily.</text>
</comment>
<evidence type="ECO:0000256" key="8">
    <source>
        <dbReference type="ARBA" id="ARBA00022741"/>
    </source>
</evidence>
<gene>
    <name evidence="14" type="primary">GRC3</name>
    <name evidence="14" type="ORF">PRK78_005994</name>
</gene>
<proteinExistence type="inferred from homology"/>
<feature type="compositionally biased region" description="Acidic residues" evidence="12">
    <location>
        <begin position="91"/>
        <end position="100"/>
    </location>
</feature>
<keyword evidence="7" id="KW-0808">Transferase</keyword>
<evidence type="ECO:0000256" key="6">
    <source>
        <dbReference type="ARBA" id="ARBA00022552"/>
    </source>
</evidence>
<comment type="subcellular location">
    <subcellularLocation>
        <location evidence="2">Nucleus</location>
        <location evidence="2">Nucleolus</location>
    </subcellularLocation>
</comment>
<evidence type="ECO:0000256" key="7">
    <source>
        <dbReference type="ARBA" id="ARBA00022679"/>
    </source>
</evidence>
<evidence type="ECO:0000256" key="12">
    <source>
        <dbReference type="SAM" id="MobiDB-lite"/>
    </source>
</evidence>
<dbReference type="GO" id="GO:0005730">
    <property type="term" value="C:nucleolus"/>
    <property type="evidence" value="ECO:0007669"/>
    <property type="project" value="UniProtKB-SubCell"/>
</dbReference>
<evidence type="ECO:0000313" key="15">
    <source>
        <dbReference type="Proteomes" id="UP001219355"/>
    </source>
</evidence>
<evidence type="ECO:0000313" key="14">
    <source>
        <dbReference type="EMBL" id="WEW60507.1"/>
    </source>
</evidence>
<dbReference type="EMBL" id="CP120630">
    <property type="protein sequence ID" value="WEW60507.1"/>
    <property type="molecule type" value="Genomic_DNA"/>
</dbReference>
<feature type="compositionally biased region" description="Low complexity" evidence="12">
    <location>
        <begin position="76"/>
        <end position="90"/>
    </location>
</feature>
<dbReference type="GO" id="GO:0051731">
    <property type="term" value="F:polynucleotide 5'-hydroxyl-kinase activity"/>
    <property type="evidence" value="ECO:0007669"/>
    <property type="project" value="InterPro"/>
</dbReference>
<reference evidence="14" key="1">
    <citation type="submission" date="2023-03" db="EMBL/GenBank/DDBJ databases">
        <title>Emydomyces testavorans Genome Sequence.</title>
        <authorList>
            <person name="Hoyer L."/>
        </authorList>
    </citation>
    <scope>NUCLEOTIDE SEQUENCE</scope>
    <source>
        <strain evidence="14">16-2883</strain>
    </source>
</reference>
<keyword evidence="10" id="KW-0067">ATP-binding</keyword>
<evidence type="ECO:0000256" key="9">
    <source>
        <dbReference type="ARBA" id="ARBA00022777"/>
    </source>
</evidence>
<dbReference type="Gene3D" id="3.40.50.300">
    <property type="entry name" value="P-loop containing nucleotide triphosphate hydrolases"/>
    <property type="match status" value="1"/>
</dbReference>
<dbReference type="GO" id="GO:0005524">
    <property type="term" value="F:ATP binding"/>
    <property type="evidence" value="ECO:0007669"/>
    <property type="project" value="UniProtKB-KW"/>
</dbReference>
<dbReference type="InterPro" id="IPR045116">
    <property type="entry name" value="Clp1/Grc3"/>
</dbReference>
<evidence type="ECO:0000256" key="1">
    <source>
        <dbReference type="ARBA" id="ARBA00003798"/>
    </source>
</evidence>
<feature type="domain" description="Clp1 P-loop" evidence="13">
    <location>
        <begin position="290"/>
        <end position="492"/>
    </location>
</feature>
<comment type="function">
    <text evidence="1">Polynucleotide 5'-kinase involved in rRNA processing.</text>
</comment>
<dbReference type="FunFam" id="3.40.50.300:FF:001156">
    <property type="entry name" value="Polynucleotide 5-hydroxyl-kinase grc3"/>
    <property type="match status" value="1"/>
</dbReference>
<keyword evidence="9" id="KW-0418">Kinase</keyword>
<dbReference type="PANTHER" id="PTHR12755">
    <property type="entry name" value="CLEAVAGE/POLYADENYLATION FACTOR IA SUBUNIT CLP1P"/>
    <property type="match status" value="1"/>
</dbReference>
<dbReference type="AlphaFoldDB" id="A0AAF0IL78"/>
<dbReference type="InterPro" id="IPR032319">
    <property type="entry name" value="CLP1_P"/>
</dbReference>
<dbReference type="GO" id="GO:0000448">
    <property type="term" value="P:cleavage in ITS2 between 5.8S rRNA and LSU-rRNA of tricistronic rRNA transcript (SSU-rRNA, 5.8S rRNA, LSU-rRNA)"/>
    <property type="evidence" value="ECO:0007669"/>
    <property type="project" value="TreeGrafter"/>
</dbReference>
<dbReference type="InterPro" id="IPR027417">
    <property type="entry name" value="P-loop_NTPase"/>
</dbReference>
<accession>A0AAF0IL78</accession>
<keyword evidence="15" id="KW-1185">Reference proteome</keyword>
<organism evidence="14 15">
    <name type="scientific">Emydomyces testavorans</name>
    <dbReference type="NCBI Taxonomy" id="2070801"/>
    <lineage>
        <taxon>Eukaryota</taxon>
        <taxon>Fungi</taxon>
        <taxon>Dikarya</taxon>
        <taxon>Ascomycota</taxon>
        <taxon>Pezizomycotina</taxon>
        <taxon>Eurotiomycetes</taxon>
        <taxon>Eurotiomycetidae</taxon>
        <taxon>Onygenales</taxon>
        <taxon>Nannizziopsiaceae</taxon>
        <taxon>Emydomyces</taxon>
    </lineage>
</organism>
<evidence type="ECO:0000259" key="13">
    <source>
        <dbReference type="Pfam" id="PF16575"/>
    </source>
</evidence>
<protein>
    <recommendedName>
        <fullName evidence="5">Polynucleotide 5'-hydroxyl-kinase GRC3</fullName>
    </recommendedName>
    <alternativeName>
        <fullName evidence="4">Polynucleotide 5'-hydroxyl-kinase grc3</fullName>
    </alternativeName>
</protein>
<dbReference type="Pfam" id="PF16575">
    <property type="entry name" value="CLP1_P"/>
    <property type="match status" value="1"/>
</dbReference>